<dbReference type="SMART" id="SM00052">
    <property type="entry name" value="EAL"/>
    <property type="match status" value="1"/>
</dbReference>
<dbReference type="OrthoDB" id="8249241at2"/>
<dbReference type="GO" id="GO:0071111">
    <property type="term" value="F:cyclic-guanylate-specific phosphodiesterase activity"/>
    <property type="evidence" value="ECO:0007669"/>
    <property type="project" value="InterPro"/>
</dbReference>
<dbReference type="Proteomes" id="UP000252631">
    <property type="component" value="Unassembled WGS sequence"/>
</dbReference>
<evidence type="ECO:0000313" key="5">
    <source>
        <dbReference type="Proteomes" id="UP000256343"/>
    </source>
</evidence>
<sequence length="404" mass="43911">MRATTKAEACAPAGGFGRRKVAPRACIVDRKPHLRAFLADALEEFRFITAECGGATELPARLAEHQPDVLVIGSTIDGVEAEAIVDVLVAAGFTGRVLTIAPRESIMSDAIRQHGAARGLQMLPVLATPFSTRSLGASLAPLLPQEPAPEPEIDVAEALKAGWLELWYQRCVDAHSLTPQGAEALLRMRHPNWGVVSPSAFLPDGNDPHFRALSEFVVKRAISDWHYLLDHQGPVDLSINLPVSFVGNDNALDDLAGWIPQHPAFGGLIVEVDAADIVDHLADITEIGRRLRLRNVAIAIDKVGADWPALMHLDTFPFVELKVDRSFVTGCADDRLKRTVCKRIVELAGDYGARCTATGVETRADFQTAHELGFDRVQGYLFGKPMGLKKFARAAHARPVAMHD</sequence>
<dbReference type="EMBL" id="QRDT01000008">
    <property type="protein sequence ID" value="RED36169.1"/>
    <property type="molecule type" value="Genomic_DNA"/>
</dbReference>
<feature type="domain" description="EAL" evidence="1">
    <location>
        <begin position="148"/>
        <end position="399"/>
    </location>
</feature>
<dbReference type="InterPro" id="IPR035919">
    <property type="entry name" value="EAL_sf"/>
</dbReference>
<evidence type="ECO:0000313" key="3">
    <source>
        <dbReference type="EMBL" id="SSW90729.1"/>
    </source>
</evidence>
<dbReference type="AlphaFoldDB" id="A0A336JRK6"/>
<dbReference type="EMBL" id="UFQQ01000008">
    <property type="protein sequence ID" value="SSW90729.1"/>
    <property type="molecule type" value="Genomic_DNA"/>
</dbReference>
<reference evidence="3 4" key="1">
    <citation type="submission" date="2017-08" db="EMBL/GenBank/DDBJ databases">
        <authorList>
            <person name="de Groot N.N."/>
        </authorList>
    </citation>
    <scope>NUCLEOTIDE SEQUENCE [LARGE SCALE GENOMIC DNA]</scope>
    <source>
        <strain evidence="3 4">JA575</strain>
    </source>
</reference>
<dbReference type="CDD" id="cd01948">
    <property type="entry name" value="EAL"/>
    <property type="match status" value="1"/>
</dbReference>
<dbReference type="SUPFAM" id="SSF52172">
    <property type="entry name" value="CheY-like"/>
    <property type="match status" value="1"/>
</dbReference>
<dbReference type="PROSITE" id="PS50883">
    <property type="entry name" value="EAL"/>
    <property type="match status" value="1"/>
</dbReference>
<proteinExistence type="predicted"/>
<dbReference type="Gene3D" id="3.20.20.450">
    <property type="entry name" value="EAL domain"/>
    <property type="match status" value="1"/>
</dbReference>
<evidence type="ECO:0000313" key="2">
    <source>
        <dbReference type="EMBL" id="RED36169.1"/>
    </source>
</evidence>
<keyword evidence="5" id="KW-1185">Reference proteome</keyword>
<dbReference type="InterPro" id="IPR011006">
    <property type="entry name" value="CheY-like_superfamily"/>
</dbReference>
<dbReference type="PANTHER" id="PTHR33121:SF70">
    <property type="entry name" value="SIGNALING PROTEIN YKOW"/>
    <property type="match status" value="1"/>
</dbReference>
<dbReference type="Proteomes" id="UP000256343">
    <property type="component" value="Unassembled WGS sequence"/>
</dbReference>
<name>A0A336JRK6_9BRAD</name>
<dbReference type="InterPro" id="IPR050706">
    <property type="entry name" value="Cyclic-di-GMP_PDE-like"/>
</dbReference>
<dbReference type="PANTHER" id="PTHR33121">
    <property type="entry name" value="CYCLIC DI-GMP PHOSPHODIESTERASE PDEF"/>
    <property type="match status" value="1"/>
</dbReference>
<evidence type="ECO:0000259" key="1">
    <source>
        <dbReference type="PROSITE" id="PS50883"/>
    </source>
</evidence>
<reference evidence="2 5" key="2">
    <citation type="submission" date="2018-07" db="EMBL/GenBank/DDBJ databases">
        <title>Genomic Encyclopedia of Archaeal and Bacterial Type Strains, Phase II (KMG-II): from individual species to whole genera.</title>
        <authorList>
            <person name="Goeker M."/>
        </authorList>
    </citation>
    <scope>NUCLEOTIDE SEQUENCE [LARGE SCALE GENOMIC DNA]</scope>
    <source>
        <strain evidence="2 5">JA575</strain>
    </source>
</reference>
<dbReference type="Pfam" id="PF00563">
    <property type="entry name" value="EAL"/>
    <property type="match status" value="1"/>
</dbReference>
<accession>A0A336JRK6</accession>
<dbReference type="RefSeq" id="WP_114357798.1">
    <property type="nucleotide sequence ID" value="NZ_QRDT01000008.1"/>
</dbReference>
<evidence type="ECO:0000313" key="4">
    <source>
        <dbReference type="Proteomes" id="UP000252631"/>
    </source>
</evidence>
<dbReference type="SUPFAM" id="SSF141868">
    <property type="entry name" value="EAL domain-like"/>
    <property type="match status" value="1"/>
</dbReference>
<dbReference type="InterPro" id="IPR001633">
    <property type="entry name" value="EAL_dom"/>
</dbReference>
<organism evidence="3 4">
    <name type="scientific">Rhodopseudomonas pentothenatexigens</name>
    <dbReference type="NCBI Taxonomy" id="999699"/>
    <lineage>
        <taxon>Bacteria</taxon>
        <taxon>Pseudomonadati</taxon>
        <taxon>Pseudomonadota</taxon>
        <taxon>Alphaproteobacteria</taxon>
        <taxon>Hyphomicrobiales</taxon>
        <taxon>Nitrobacteraceae</taxon>
        <taxon>Rhodopseudomonas</taxon>
    </lineage>
</organism>
<gene>
    <name evidence="2" type="ORF">BJ125_108102</name>
    <name evidence="3" type="ORF">SAMN05892882_108102</name>
</gene>
<protein>
    <submittedName>
        <fullName evidence="3">Response regulator receiver modulated diguanylate phosphodiesterase</fullName>
    </submittedName>
</protein>